<sequence length="263" mass="27110">MDLGLTGRRALVGGATSGLGRASAHALAAEGAELLLWARDEGRLEATAREIESRYGARPAVVAADAGDPDAAAEVERVARERLGGVDVLVLNAGGPPSAPPDATTPDGWRAAFQLLAVTPIDLATRLLPGMRERGYGRVLAVLSSGVREPIPNLVYSNAGRSALNAWLKTVAREVAADGVTVNGVMPGRIATPRVASLDEAAAEREGVDPEEVRSRSRAAIPARRYGTPEEFGAVVAFLASAAASYVTGSTIACDGGLLRGLP</sequence>
<comment type="caution">
    <text evidence="2">The sequence shown here is derived from an EMBL/GenBank/DDBJ whole genome shotgun (WGS) entry which is preliminary data.</text>
</comment>
<reference evidence="2" key="2">
    <citation type="submission" date="2023-01" db="EMBL/GenBank/DDBJ databases">
        <authorList>
            <person name="Sun Q."/>
            <person name="Evtushenko L."/>
        </authorList>
    </citation>
    <scope>NUCLEOTIDE SEQUENCE</scope>
    <source>
        <strain evidence="2">VKM Ac-2007</strain>
    </source>
</reference>
<dbReference type="PANTHER" id="PTHR42879:SF6">
    <property type="entry name" value="NADPH-DEPENDENT REDUCTASE BACG"/>
    <property type="match status" value="1"/>
</dbReference>
<accession>A0A9W6IAT4</accession>
<organism evidence="2 3">
    <name type="scientific">Streptosporangium carneum</name>
    <dbReference type="NCBI Taxonomy" id="47481"/>
    <lineage>
        <taxon>Bacteria</taxon>
        <taxon>Bacillati</taxon>
        <taxon>Actinomycetota</taxon>
        <taxon>Actinomycetes</taxon>
        <taxon>Streptosporangiales</taxon>
        <taxon>Streptosporangiaceae</taxon>
        <taxon>Streptosporangium</taxon>
    </lineage>
</organism>
<dbReference type="AlphaFoldDB" id="A0A9W6IAT4"/>
<dbReference type="InterPro" id="IPR050259">
    <property type="entry name" value="SDR"/>
</dbReference>
<gene>
    <name evidence="2" type="ORF">GCM10017600_81750</name>
</gene>
<dbReference type="InterPro" id="IPR036291">
    <property type="entry name" value="NAD(P)-bd_dom_sf"/>
</dbReference>
<dbReference type="PANTHER" id="PTHR42879">
    <property type="entry name" value="3-OXOACYL-(ACYL-CARRIER-PROTEIN) REDUCTASE"/>
    <property type="match status" value="1"/>
</dbReference>
<evidence type="ECO:0000256" key="1">
    <source>
        <dbReference type="ARBA" id="ARBA00006484"/>
    </source>
</evidence>
<dbReference type="Pfam" id="PF13561">
    <property type="entry name" value="adh_short_C2"/>
    <property type="match status" value="1"/>
</dbReference>
<dbReference type="SUPFAM" id="SSF51735">
    <property type="entry name" value="NAD(P)-binding Rossmann-fold domains"/>
    <property type="match status" value="1"/>
</dbReference>
<comment type="similarity">
    <text evidence="1">Belongs to the short-chain dehydrogenases/reductases (SDR) family.</text>
</comment>
<reference evidence="2" key="1">
    <citation type="journal article" date="2014" name="Int. J. Syst. Evol. Microbiol.">
        <title>Complete genome sequence of Corynebacterium casei LMG S-19264T (=DSM 44701T), isolated from a smear-ripened cheese.</title>
        <authorList>
            <consortium name="US DOE Joint Genome Institute (JGI-PGF)"/>
            <person name="Walter F."/>
            <person name="Albersmeier A."/>
            <person name="Kalinowski J."/>
            <person name="Ruckert C."/>
        </authorList>
    </citation>
    <scope>NUCLEOTIDE SEQUENCE</scope>
    <source>
        <strain evidence="2">VKM Ac-2007</strain>
    </source>
</reference>
<name>A0A9W6IAT4_9ACTN</name>
<dbReference type="Proteomes" id="UP001143474">
    <property type="component" value="Unassembled WGS sequence"/>
</dbReference>
<dbReference type="Gene3D" id="3.40.50.720">
    <property type="entry name" value="NAD(P)-binding Rossmann-like Domain"/>
    <property type="match status" value="1"/>
</dbReference>
<protein>
    <submittedName>
        <fullName evidence="2">Oxidoreductase</fullName>
    </submittedName>
</protein>
<evidence type="ECO:0000313" key="2">
    <source>
        <dbReference type="EMBL" id="GLK14763.1"/>
    </source>
</evidence>
<proteinExistence type="inferred from homology"/>
<keyword evidence="3" id="KW-1185">Reference proteome</keyword>
<evidence type="ECO:0000313" key="3">
    <source>
        <dbReference type="Proteomes" id="UP001143474"/>
    </source>
</evidence>
<dbReference type="InterPro" id="IPR002347">
    <property type="entry name" value="SDR_fam"/>
</dbReference>
<dbReference type="RefSeq" id="WP_271222992.1">
    <property type="nucleotide sequence ID" value="NZ_BAAAVD010000031.1"/>
</dbReference>
<dbReference type="EMBL" id="BSEV01000036">
    <property type="protein sequence ID" value="GLK14763.1"/>
    <property type="molecule type" value="Genomic_DNA"/>
</dbReference>
<dbReference type="PRINTS" id="PR00081">
    <property type="entry name" value="GDHRDH"/>
</dbReference>